<dbReference type="Proteomes" id="UP000531251">
    <property type="component" value="Unassembled WGS sequence"/>
</dbReference>
<dbReference type="RefSeq" id="WP_125972397.1">
    <property type="nucleotide sequence ID" value="NZ_BAAADY010000033.1"/>
</dbReference>
<dbReference type="EMBL" id="JAATJB010000022">
    <property type="protein sequence ID" value="NJB99842.1"/>
    <property type="molecule type" value="Genomic_DNA"/>
</dbReference>
<feature type="region of interest" description="Disordered" evidence="1">
    <location>
        <begin position="68"/>
        <end position="100"/>
    </location>
</feature>
<organism evidence="3 4">
    <name type="scientific">Sphingomonas trueperi</name>
    <dbReference type="NCBI Taxonomy" id="53317"/>
    <lineage>
        <taxon>Bacteria</taxon>
        <taxon>Pseudomonadati</taxon>
        <taxon>Pseudomonadota</taxon>
        <taxon>Alphaproteobacteria</taxon>
        <taxon>Sphingomonadales</taxon>
        <taxon>Sphingomonadaceae</taxon>
        <taxon>Sphingomonas</taxon>
    </lineage>
</organism>
<protein>
    <submittedName>
        <fullName evidence="3">Uncharacterized protein</fullName>
    </submittedName>
</protein>
<dbReference type="AlphaFoldDB" id="A0A7X6BFH5"/>
<feature type="signal peptide" evidence="2">
    <location>
        <begin position="1"/>
        <end position="22"/>
    </location>
</feature>
<feature type="compositionally biased region" description="Basic and acidic residues" evidence="1">
    <location>
        <begin position="91"/>
        <end position="100"/>
    </location>
</feature>
<name>A0A7X6BFH5_9SPHN</name>
<evidence type="ECO:0000256" key="1">
    <source>
        <dbReference type="SAM" id="MobiDB-lite"/>
    </source>
</evidence>
<evidence type="ECO:0000313" key="4">
    <source>
        <dbReference type="Proteomes" id="UP000531251"/>
    </source>
</evidence>
<evidence type="ECO:0000256" key="2">
    <source>
        <dbReference type="SAM" id="SignalP"/>
    </source>
</evidence>
<accession>A0A7X6BFH5</accession>
<comment type="caution">
    <text evidence="3">The sequence shown here is derived from an EMBL/GenBank/DDBJ whole genome shotgun (WGS) entry which is preliminary data.</text>
</comment>
<evidence type="ECO:0000313" key="3">
    <source>
        <dbReference type="EMBL" id="NJB99842.1"/>
    </source>
</evidence>
<reference evidence="3 4" key="1">
    <citation type="submission" date="2020-03" db="EMBL/GenBank/DDBJ databases">
        <title>Genomic Encyclopedia of Type Strains, Phase IV (KMG-IV): sequencing the most valuable type-strain genomes for metagenomic binning, comparative biology and taxonomic classification.</title>
        <authorList>
            <person name="Goeker M."/>
        </authorList>
    </citation>
    <scope>NUCLEOTIDE SEQUENCE [LARGE SCALE GENOMIC DNA]</scope>
    <source>
        <strain evidence="3 4">DSM 7225</strain>
    </source>
</reference>
<proteinExistence type="predicted"/>
<feature type="chain" id="PRO_5031464545" evidence="2">
    <location>
        <begin position="23"/>
        <end position="100"/>
    </location>
</feature>
<keyword evidence="4" id="KW-1185">Reference proteome</keyword>
<gene>
    <name evidence="3" type="ORF">GGR89_004188</name>
</gene>
<keyword evidence="2" id="KW-0732">Signal</keyword>
<sequence>MIRTILAAAAATLLGVAGQASAQTVQQDRSFTDASGFRAVETPGGYAPAAPAIDGPVTPATKVDFVPQTLTPSEAFPPPAPRKTYPPCSKQRRDECLQRK</sequence>